<dbReference type="CDD" id="cd08563">
    <property type="entry name" value="GDPD_TtGDE_like"/>
    <property type="match status" value="1"/>
</dbReference>
<dbReference type="GO" id="GO:0006629">
    <property type="term" value="P:lipid metabolic process"/>
    <property type="evidence" value="ECO:0007669"/>
    <property type="project" value="InterPro"/>
</dbReference>
<comment type="caution">
    <text evidence="2">The sequence shown here is derived from an EMBL/GenBank/DDBJ whole genome shotgun (WGS) entry which is preliminary data.</text>
</comment>
<dbReference type="Proteomes" id="UP000664218">
    <property type="component" value="Unassembled WGS sequence"/>
</dbReference>
<keyword evidence="3" id="KW-1185">Reference proteome</keyword>
<dbReference type="Gene3D" id="3.20.20.190">
    <property type="entry name" value="Phosphatidylinositol (PI) phosphodiesterase"/>
    <property type="match status" value="1"/>
</dbReference>
<reference evidence="2" key="1">
    <citation type="submission" date="2021-03" db="EMBL/GenBank/DDBJ databases">
        <title>Proteiniclasticum marinus sp. nov., isolated from tidal flat sediment.</title>
        <authorList>
            <person name="Namirimu T."/>
            <person name="Yang J.-A."/>
            <person name="Yang S.-H."/>
            <person name="Kim Y.-J."/>
            <person name="Kwon K.K."/>
        </authorList>
    </citation>
    <scope>NUCLEOTIDE SEQUENCE</scope>
    <source>
        <strain evidence="2">SCR006</strain>
    </source>
</reference>
<dbReference type="InterPro" id="IPR017946">
    <property type="entry name" value="PLC-like_Pdiesterase_TIM-brl"/>
</dbReference>
<organism evidence="2 3">
    <name type="scientific">Proteiniclasticum aestuarii</name>
    <dbReference type="NCBI Taxonomy" id="2817862"/>
    <lineage>
        <taxon>Bacteria</taxon>
        <taxon>Bacillati</taxon>
        <taxon>Bacillota</taxon>
        <taxon>Clostridia</taxon>
        <taxon>Eubacteriales</taxon>
        <taxon>Clostridiaceae</taxon>
        <taxon>Proteiniclasticum</taxon>
    </lineage>
</organism>
<dbReference type="RefSeq" id="WP_207600276.1">
    <property type="nucleotide sequence ID" value="NZ_JAFNJU010000009.1"/>
</dbReference>
<dbReference type="SUPFAM" id="SSF51695">
    <property type="entry name" value="PLC-like phosphodiesterases"/>
    <property type="match status" value="1"/>
</dbReference>
<evidence type="ECO:0000259" key="1">
    <source>
        <dbReference type="PROSITE" id="PS51704"/>
    </source>
</evidence>
<dbReference type="EMBL" id="JAFNJU010000009">
    <property type="protein sequence ID" value="MBO1265754.1"/>
    <property type="molecule type" value="Genomic_DNA"/>
</dbReference>
<dbReference type="Pfam" id="PF03009">
    <property type="entry name" value="GDPD"/>
    <property type="match status" value="1"/>
</dbReference>
<proteinExistence type="predicted"/>
<dbReference type="PANTHER" id="PTHR46211:SF1">
    <property type="entry name" value="GLYCEROPHOSPHODIESTER PHOSPHODIESTERASE, CYTOPLASMIC"/>
    <property type="match status" value="1"/>
</dbReference>
<name>A0A939KHQ4_9CLOT</name>
<dbReference type="AlphaFoldDB" id="A0A939KHQ4"/>
<evidence type="ECO:0000313" key="3">
    <source>
        <dbReference type="Proteomes" id="UP000664218"/>
    </source>
</evidence>
<feature type="domain" description="GP-PDE" evidence="1">
    <location>
        <begin position="2"/>
        <end position="238"/>
    </location>
</feature>
<evidence type="ECO:0000313" key="2">
    <source>
        <dbReference type="EMBL" id="MBO1265754.1"/>
    </source>
</evidence>
<sequence length="244" mass="28029">MIRNIAHRGYSKIYPENTMLAFRKAIESGCDAIELDVHQSRDGHIVIFHDDELLRTTQVKGLIRDFTVEQLRSMDAGVRYKGQYDGSGIPTLEEYFSFIRHQKITSVIELKNNVFSYPDLEEKAIEMIRHFGLTEKVILCSFSQKSIAKCHRICPDIETALLTDYWLHKGGSIARSLGASYIHPRHLFLQPWVMREMKRAGVGIQPWTVDHPIRMRNLIAKGVSGIITNDPKLLHNVMEAIQEK</sequence>
<dbReference type="InterPro" id="IPR030395">
    <property type="entry name" value="GP_PDE_dom"/>
</dbReference>
<dbReference type="PANTHER" id="PTHR46211">
    <property type="entry name" value="GLYCEROPHOSPHORYL DIESTER PHOSPHODIESTERASE"/>
    <property type="match status" value="1"/>
</dbReference>
<dbReference type="PROSITE" id="PS50007">
    <property type="entry name" value="PIPLC_X_DOMAIN"/>
    <property type="match status" value="1"/>
</dbReference>
<dbReference type="PROSITE" id="PS51704">
    <property type="entry name" value="GP_PDE"/>
    <property type="match status" value="1"/>
</dbReference>
<dbReference type="GO" id="GO:0008081">
    <property type="term" value="F:phosphoric diester hydrolase activity"/>
    <property type="evidence" value="ECO:0007669"/>
    <property type="project" value="InterPro"/>
</dbReference>
<gene>
    <name evidence="2" type="ORF">J3A84_12010</name>
</gene>
<accession>A0A939KHQ4</accession>
<protein>
    <submittedName>
        <fullName evidence="2">Glycerophosphodiester phosphodiesterase</fullName>
    </submittedName>
</protein>